<name>A0A7K3MCN7_9ACTN</name>
<reference evidence="2 3" key="1">
    <citation type="submission" date="2019-11" db="EMBL/GenBank/DDBJ databases">
        <authorList>
            <person name="Li X.-J."/>
            <person name="Feng X.-M."/>
        </authorList>
    </citation>
    <scope>NUCLEOTIDE SEQUENCE [LARGE SCALE GENOMIC DNA]</scope>
    <source>
        <strain evidence="2 3">XMNu-373</strain>
    </source>
</reference>
<dbReference type="Pfam" id="PF14525">
    <property type="entry name" value="AraC_binding_2"/>
    <property type="match status" value="1"/>
</dbReference>
<protein>
    <recommendedName>
        <fullName evidence="1">Transcription regulator HTH AraC- type ligand binding domain-containing protein</fullName>
    </recommendedName>
</protein>
<evidence type="ECO:0000259" key="1">
    <source>
        <dbReference type="Pfam" id="PF14525"/>
    </source>
</evidence>
<gene>
    <name evidence="2" type="ORF">F7O44_28870</name>
</gene>
<sequence length="216" mass="24091">MMALPLADYELIRATDFDEAKDALFRSWRPHHLERVGASTAVDFQLNGVPLGEMSVSAMTFGAEVVSDIAPFGIFAILVSVSGECVIRSDSQQATVKRGRAAVLSATDRIRTHWSSDCAVLIFTLDAGGIERHLSEILDEKLTDPLRFELEMDIRAGRGRDLYRRGLRQLLDRLEQHDAMLDDLSVAARFEAFIMRALMMAQPNNYSARLASLMSE</sequence>
<proteinExistence type="predicted"/>
<comment type="caution">
    <text evidence="2">The sequence shown here is derived from an EMBL/GenBank/DDBJ whole genome shotgun (WGS) entry which is preliminary data.</text>
</comment>
<evidence type="ECO:0000313" key="3">
    <source>
        <dbReference type="Proteomes" id="UP000460435"/>
    </source>
</evidence>
<organism evidence="2 3">
    <name type="scientific">Phytoactinopolyspora mesophila</name>
    <dbReference type="NCBI Taxonomy" id="2650750"/>
    <lineage>
        <taxon>Bacteria</taxon>
        <taxon>Bacillati</taxon>
        <taxon>Actinomycetota</taxon>
        <taxon>Actinomycetes</taxon>
        <taxon>Jiangellales</taxon>
        <taxon>Jiangellaceae</taxon>
        <taxon>Phytoactinopolyspora</taxon>
    </lineage>
</organism>
<feature type="domain" description="Transcription regulator HTH AraC- type ligand binding" evidence="1">
    <location>
        <begin position="21"/>
        <end position="198"/>
    </location>
</feature>
<evidence type="ECO:0000313" key="2">
    <source>
        <dbReference type="EMBL" id="NDL61089.1"/>
    </source>
</evidence>
<dbReference type="InterPro" id="IPR035418">
    <property type="entry name" value="AraC-bd_2"/>
</dbReference>
<accession>A0A7K3MCN7</accession>
<keyword evidence="3" id="KW-1185">Reference proteome</keyword>
<dbReference type="AlphaFoldDB" id="A0A7K3MCN7"/>
<dbReference type="EMBL" id="WLZY01000018">
    <property type="protein sequence ID" value="NDL61089.1"/>
    <property type="molecule type" value="Genomic_DNA"/>
</dbReference>
<dbReference type="Proteomes" id="UP000460435">
    <property type="component" value="Unassembled WGS sequence"/>
</dbReference>